<keyword evidence="14" id="KW-0325">Glycoprotein</keyword>
<dbReference type="FunFam" id="3.90.132.10:FF:000001">
    <property type="entry name" value="leishmanolysin-like peptidase isoform X2"/>
    <property type="match status" value="1"/>
</dbReference>
<keyword evidence="13" id="KW-1015">Disulfide bond</keyword>
<feature type="binding site" evidence="16">
    <location>
        <position position="250"/>
    </location>
    <ligand>
        <name>Zn(2+)</name>
        <dbReference type="ChEBI" id="CHEBI:29105"/>
        <note>catalytic</note>
    </ligand>
</feature>
<dbReference type="SUPFAM" id="SSF55486">
    <property type="entry name" value="Metalloproteases ('zincins'), catalytic domain"/>
    <property type="match status" value="1"/>
</dbReference>
<dbReference type="InterPro" id="IPR001577">
    <property type="entry name" value="Peptidase_M8"/>
</dbReference>
<evidence type="ECO:0000256" key="6">
    <source>
        <dbReference type="ARBA" id="ARBA00022729"/>
    </source>
</evidence>
<evidence type="ECO:0000256" key="4">
    <source>
        <dbReference type="ARBA" id="ARBA00022670"/>
    </source>
</evidence>
<evidence type="ECO:0000256" key="2">
    <source>
        <dbReference type="ARBA" id="ARBA00004370"/>
    </source>
</evidence>
<evidence type="ECO:0000256" key="7">
    <source>
        <dbReference type="ARBA" id="ARBA00022801"/>
    </source>
</evidence>
<proteinExistence type="inferred from homology"/>
<evidence type="ECO:0000256" key="13">
    <source>
        <dbReference type="ARBA" id="ARBA00023157"/>
    </source>
</evidence>
<accession>G0V133</accession>
<dbReference type="Gene3D" id="3.10.170.20">
    <property type="match status" value="1"/>
</dbReference>
<evidence type="ECO:0000256" key="15">
    <source>
        <dbReference type="PIRSR" id="PIRSR601577-1"/>
    </source>
</evidence>
<dbReference type="Pfam" id="PF01457">
    <property type="entry name" value="Peptidase_M8"/>
    <property type="match status" value="1"/>
</dbReference>
<sequence>MRTEVARGWCSFATVLLLTGVASDAHGRGGSGKGDDYKHTCVHSEVSIPYDELVTVDSTLGLRRAYVAENDNVSNNTQLNATAPASTEKVEKQPAKKVVRRNLRFYIHYMLERACKSVGEVVPSYIKKAKTVCTADDVLTNWKKRSLKVMMEAATKFLSSALLVDPLEGVPVTVENCSGLPIPLLVAKDSDYVVYVTANPRSERGGTTVAWALACVRDRKTGRPVVGHINFIPSSIQRNPASLSEHVAMHELAHAIGFSNIHRTMELHATLRKYPTGGAKRVFRSGLRKNVTIITSPKVLEVARKYFGCPELDGVEVEDAGIDGTQGSHWKKRILFNEALVGSVTSGRLFFSSLTLAYFEDLGYYTANYSAAEDEMSWGRGRGCDFLYKRCNEQSKNVDEFCFSSNMLNFACTRDRSSLGGCDLTTYSEDLSPKYRYFDDPRLGGSSPEMDYCPALMGFENAFCGAELGFPFMNIFGNEMGTHSLCYDSDIITSVLPRIPLAARCFPTTCTPSGQMLLRIQGFTVECPKDGSEGYGDTSKLKGIHGKVKCPNSKNFCRNPAMGISKLRFGGAEGNPGTFHDGVQGGHSLPTPDVDTWSPTKSSCDARQGYLQKVPYPFPACSLAARKLKEYLGSDCRSLLSRWSYLHAVTTSCGKPEKMVKKCMDGWRGVVELCKMVS</sequence>
<name>G0V133_TRYCI</name>
<evidence type="ECO:0000256" key="17">
    <source>
        <dbReference type="RuleBase" id="RU366077"/>
    </source>
</evidence>
<dbReference type="Gene3D" id="3.90.132.10">
    <property type="entry name" value="Leishmanolysin , domain 2"/>
    <property type="match status" value="1"/>
</dbReference>
<comment type="catalytic activity">
    <reaction evidence="1">
        <text>Preference for hydrophobic residues at P1 and P1' and basic residues at P2' and P3'. A model nonapeptide is cleaved at -Ala-Tyr-|-Leu-Lys-Lys-.</text>
        <dbReference type="EC" id="3.4.24.36"/>
    </reaction>
</comment>
<dbReference type="GO" id="GO:0046872">
    <property type="term" value="F:metal ion binding"/>
    <property type="evidence" value="ECO:0007669"/>
    <property type="project" value="UniProtKB-KW"/>
</dbReference>
<gene>
    <name evidence="18" type="primary">MSP-D</name>
    <name evidence="18" type="ORF">TCIL3000_11_8010</name>
</gene>
<keyword evidence="8 16" id="KW-0862">Zinc</keyword>
<dbReference type="EMBL" id="HE575324">
    <property type="protein sequence ID" value="CCC95354.1"/>
    <property type="molecule type" value="Genomic_DNA"/>
</dbReference>
<feature type="signal peptide" evidence="17">
    <location>
        <begin position="1"/>
        <end position="27"/>
    </location>
</feature>
<keyword evidence="6 17" id="KW-0732">Signal</keyword>
<comment type="cofactor">
    <cofactor evidence="16 17">
        <name>Zn(2+)</name>
        <dbReference type="ChEBI" id="CHEBI:29105"/>
    </cofactor>
    <text evidence="16 17">Binds 1 zinc ion per subunit.</text>
</comment>
<keyword evidence="9" id="KW-0130">Cell adhesion</keyword>
<keyword evidence="12" id="KW-0865">Zymogen</keyword>
<evidence type="ECO:0000256" key="10">
    <source>
        <dbReference type="ARBA" id="ARBA00023049"/>
    </source>
</evidence>
<feature type="binding site" evidence="16">
    <location>
        <position position="329"/>
    </location>
    <ligand>
        <name>Zn(2+)</name>
        <dbReference type="ChEBI" id="CHEBI:29105"/>
        <note>catalytic</note>
    </ligand>
</feature>
<evidence type="ECO:0000313" key="18">
    <source>
        <dbReference type="EMBL" id="CCC95354.1"/>
    </source>
</evidence>
<comment type="similarity">
    <text evidence="3 17">Belongs to the peptidase M8 family.</text>
</comment>
<dbReference type="GO" id="GO:0007155">
    <property type="term" value="P:cell adhesion"/>
    <property type="evidence" value="ECO:0007669"/>
    <property type="project" value="UniProtKB-KW"/>
</dbReference>
<dbReference type="GO" id="GO:0005737">
    <property type="term" value="C:cytoplasm"/>
    <property type="evidence" value="ECO:0007669"/>
    <property type="project" value="TreeGrafter"/>
</dbReference>
<evidence type="ECO:0000256" key="1">
    <source>
        <dbReference type="ARBA" id="ARBA00001249"/>
    </source>
</evidence>
<feature type="chain" id="PRO_5023970687" description="Leishmanolysin-like peptidase" evidence="17">
    <location>
        <begin position="28"/>
        <end position="678"/>
    </location>
</feature>
<comment type="subcellular location">
    <subcellularLocation>
        <location evidence="2">Membrane</location>
    </subcellularLocation>
</comment>
<protein>
    <recommendedName>
        <fullName evidence="17">Leishmanolysin-like peptidase</fullName>
        <ecNumber evidence="17">3.4.24.-</ecNumber>
    </recommendedName>
</protein>
<keyword evidence="10 16" id="KW-0482">Metalloprotease</keyword>
<dbReference type="VEuPathDB" id="TriTrypDB:TcIL3000.11.8010"/>
<keyword evidence="4 17" id="KW-0645">Protease</keyword>
<evidence type="ECO:0000256" key="5">
    <source>
        <dbReference type="ARBA" id="ARBA00022723"/>
    </source>
</evidence>
<evidence type="ECO:0000256" key="16">
    <source>
        <dbReference type="PIRSR" id="PIRSR601577-2"/>
    </source>
</evidence>
<dbReference type="PANTHER" id="PTHR10942">
    <property type="entry name" value="LEISHMANOLYSIN-LIKE PEPTIDASE"/>
    <property type="match status" value="1"/>
</dbReference>
<feature type="binding site" evidence="16">
    <location>
        <position position="254"/>
    </location>
    <ligand>
        <name>Zn(2+)</name>
        <dbReference type="ChEBI" id="CHEBI:29105"/>
        <note>catalytic</note>
    </ligand>
</feature>
<organism evidence="18">
    <name type="scientific">Trypanosoma congolense (strain IL3000)</name>
    <dbReference type="NCBI Taxonomy" id="1068625"/>
    <lineage>
        <taxon>Eukaryota</taxon>
        <taxon>Discoba</taxon>
        <taxon>Euglenozoa</taxon>
        <taxon>Kinetoplastea</taxon>
        <taxon>Metakinetoplastina</taxon>
        <taxon>Trypanosomatida</taxon>
        <taxon>Trypanosomatidae</taxon>
        <taxon>Trypanosoma</taxon>
        <taxon>Nannomonas</taxon>
    </lineage>
</organism>
<dbReference type="EC" id="3.4.24.-" evidence="17"/>
<evidence type="ECO:0000256" key="9">
    <source>
        <dbReference type="ARBA" id="ARBA00022889"/>
    </source>
</evidence>
<keyword evidence="7 17" id="KW-0378">Hydrolase</keyword>
<dbReference type="GO" id="GO:0004222">
    <property type="term" value="F:metalloendopeptidase activity"/>
    <property type="evidence" value="ECO:0007669"/>
    <property type="project" value="UniProtKB-UniRule"/>
</dbReference>
<dbReference type="AlphaFoldDB" id="G0V133"/>
<evidence type="ECO:0000256" key="8">
    <source>
        <dbReference type="ARBA" id="ARBA00022833"/>
    </source>
</evidence>
<dbReference type="GO" id="GO:0016020">
    <property type="term" value="C:membrane"/>
    <property type="evidence" value="ECO:0007669"/>
    <property type="project" value="UniProtKB-SubCell"/>
</dbReference>
<dbReference type="Gene3D" id="2.10.55.10">
    <property type="entry name" value="Leishmanolysin domain 3"/>
    <property type="match status" value="1"/>
</dbReference>
<keyword evidence="11" id="KW-0472">Membrane</keyword>
<dbReference type="PANTHER" id="PTHR10942:SF0">
    <property type="entry name" value="LEISHMANOLYSIN-LIKE PEPTIDASE"/>
    <property type="match status" value="1"/>
</dbReference>
<evidence type="ECO:0000256" key="11">
    <source>
        <dbReference type="ARBA" id="ARBA00023136"/>
    </source>
</evidence>
<reference evidence="18" key="1">
    <citation type="journal article" date="2012" name="Proc. Natl. Acad. Sci. U.S.A.">
        <title>Antigenic diversity is generated by distinct evolutionary mechanisms in African trypanosome species.</title>
        <authorList>
            <person name="Jackson A.P."/>
            <person name="Berry A."/>
            <person name="Aslett M."/>
            <person name="Allison H.C."/>
            <person name="Burton P."/>
            <person name="Vavrova-Anderson J."/>
            <person name="Brown R."/>
            <person name="Browne H."/>
            <person name="Corton N."/>
            <person name="Hauser H."/>
            <person name="Gamble J."/>
            <person name="Gilderthorp R."/>
            <person name="Marcello L."/>
            <person name="McQuillan J."/>
            <person name="Otto T.D."/>
            <person name="Quail M.A."/>
            <person name="Sanders M.J."/>
            <person name="van Tonder A."/>
            <person name="Ginger M.L."/>
            <person name="Field M.C."/>
            <person name="Barry J.D."/>
            <person name="Hertz-Fowler C."/>
            <person name="Berriman M."/>
        </authorList>
    </citation>
    <scope>NUCLEOTIDE SEQUENCE</scope>
    <source>
        <strain evidence="18">IL3000</strain>
    </source>
</reference>
<dbReference type="GO" id="GO:0006508">
    <property type="term" value="P:proteolysis"/>
    <property type="evidence" value="ECO:0007669"/>
    <property type="project" value="UniProtKB-KW"/>
</dbReference>
<evidence type="ECO:0000256" key="3">
    <source>
        <dbReference type="ARBA" id="ARBA00005860"/>
    </source>
</evidence>
<feature type="active site" evidence="15">
    <location>
        <position position="251"/>
    </location>
</feature>
<evidence type="ECO:0000256" key="14">
    <source>
        <dbReference type="ARBA" id="ARBA00023180"/>
    </source>
</evidence>
<keyword evidence="5 16" id="KW-0479">Metal-binding</keyword>
<evidence type="ECO:0000256" key="12">
    <source>
        <dbReference type="ARBA" id="ARBA00023145"/>
    </source>
</evidence>